<proteinExistence type="inferred from homology"/>
<dbReference type="InterPro" id="IPR018244">
    <property type="entry name" value="Allrgn_V5/Tpx1_CS"/>
</dbReference>
<reference evidence="7 9" key="2">
    <citation type="journal article" date="2014" name="BMC Genomics">
        <title>An improved genome release (version Mt4.0) for the model legume Medicago truncatula.</title>
        <authorList>
            <person name="Tang H."/>
            <person name="Krishnakumar V."/>
            <person name="Bidwell S."/>
            <person name="Rosen B."/>
            <person name="Chan A."/>
            <person name="Zhou S."/>
            <person name="Gentzbittel L."/>
            <person name="Childs K.L."/>
            <person name="Yandell M."/>
            <person name="Gundlach H."/>
            <person name="Mayer K.F."/>
            <person name="Schwartz D.C."/>
            <person name="Town C.D."/>
        </authorList>
    </citation>
    <scope>GENOME REANNOTATION</scope>
    <source>
        <strain evidence="7">A17</strain>
        <strain evidence="8 9">cv. Jemalong A17</strain>
    </source>
</reference>
<dbReference type="CDD" id="cd05381">
    <property type="entry name" value="CAP_PR-1"/>
    <property type="match status" value="1"/>
</dbReference>
<dbReference type="SUPFAM" id="SSF55797">
    <property type="entry name" value="PR-1-like"/>
    <property type="match status" value="1"/>
</dbReference>
<keyword evidence="3" id="KW-0611">Plant defense</keyword>
<dbReference type="STRING" id="3880.G7IFC9"/>
<keyword evidence="2 5" id="KW-0732">Signal</keyword>
<dbReference type="GO" id="GO:0098542">
    <property type="term" value="P:defense response to other organism"/>
    <property type="evidence" value="ECO:0007669"/>
    <property type="project" value="UniProtKB-ARBA"/>
</dbReference>
<evidence type="ECO:0000313" key="9">
    <source>
        <dbReference type="Proteomes" id="UP000002051"/>
    </source>
</evidence>
<organism evidence="7 9">
    <name type="scientific">Medicago truncatula</name>
    <name type="common">Barrel medic</name>
    <name type="synonym">Medicago tribuloides</name>
    <dbReference type="NCBI Taxonomy" id="3880"/>
    <lineage>
        <taxon>Eukaryota</taxon>
        <taxon>Viridiplantae</taxon>
        <taxon>Streptophyta</taxon>
        <taxon>Embryophyta</taxon>
        <taxon>Tracheophyta</taxon>
        <taxon>Spermatophyta</taxon>
        <taxon>Magnoliopsida</taxon>
        <taxon>eudicotyledons</taxon>
        <taxon>Gunneridae</taxon>
        <taxon>Pentapetalae</taxon>
        <taxon>rosids</taxon>
        <taxon>fabids</taxon>
        <taxon>Fabales</taxon>
        <taxon>Fabaceae</taxon>
        <taxon>Papilionoideae</taxon>
        <taxon>50 kb inversion clade</taxon>
        <taxon>NPAAA clade</taxon>
        <taxon>Hologalegina</taxon>
        <taxon>IRL clade</taxon>
        <taxon>Trifolieae</taxon>
        <taxon>Medicago</taxon>
    </lineage>
</organism>
<dbReference type="eggNOG" id="KOG3017">
    <property type="taxonomic scope" value="Eukaryota"/>
</dbReference>
<dbReference type="Gene3D" id="3.40.33.10">
    <property type="entry name" value="CAP"/>
    <property type="match status" value="1"/>
</dbReference>
<name>G7IFC9_MEDTR</name>
<dbReference type="FunFam" id="3.40.33.10:FF:000006">
    <property type="entry name" value="Putative pathogenesis-related protein 1"/>
    <property type="match status" value="1"/>
</dbReference>
<evidence type="ECO:0000256" key="4">
    <source>
        <dbReference type="ARBA" id="ARBA00023157"/>
    </source>
</evidence>
<feature type="signal peptide" evidence="5">
    <location>
        <begin position="1"/>
        <end position="28"/>
    </location>
</feature>
<dbReference type="Pfam" id="PF00188">
    <property type="entry name" value="CAP"/>
    <property type="match status" value="1"/>
</dbReference>
<evidence type="ECO:0000313" key="8">
    <source>
        <dbReference type="EnsemblPlants" id="AES63607"/>
    </source>
</evidence>
<accession>A0A0C3UWW8</accession>
<keyword evidence="4" id="KW-1015">Disulfide bond</keyword>
<dbReference type="PROSITE" id="PS01009">
    <property type="entry name" value="CRISP_1"/>
    <property type="match status" value="1"/>
</dbReference>
<evidence type="ECO:0000313" key="7">
    <source>
        <dbReference type="EMBL" id="AES63607.2"/>
    </source>
</evidence>
<dbReference type="PANTHER" id="PTHR10334">
    <property type="entry name" value="CYSTEINE-RICH SECRETORY PROTEIN-RELATED"/>
    <property type="match status" value="1"/>
</dbReference>
<feature type="non-terminal residue" evidence="7">
    <location>
        <position position="1"/>
    </location>
</feature>
<keyword evidence="9" id="KW-1185">Reference proteome</keyword>
<comment type="similarity">
    <text evidence="1">Belongs to the CRISP family.</text>
</comment>
<dbReference type="EMBL" id="CM001218">
    <property type="protein sequence ID" value="AES63607.2"/>
    <property type="molecule type" value="Genomic_DNA"/>
</dbReference>
<dbReference type="InterPro" id="IPR001283">
    <property type="entry name" value="CRISP-related"/>
</dbReference>
<evidence type="ECO:0000256" key="5">
    <source>
        <dbReference type="SAM" id="SignalP"/>
    </source>
</evidence>
<gene>
    <name evidence="8" type="primary">11424228</name>
    <name evidence="7" type="ordered locus">MTR_2g010580</name>
</gene>
<protein>
    <submittedName>
        <fullName evidence="7">CAP, cysteine-rich secretory protein, antigen 5</fullName>
    </submittedName>
</protein>
<dbReference type="Proteomes" id="UP000002051">
    <property type="component" value="Chromosome 2"/>
</dbReference>
<evidence type="ECO:0000256" key="1">
    <source>
        <dbReference type="ARBA" id="ARBA00009923"/>
    </source>
</evidence>
<dbReference type="PROSITE" id="PS01010">
    <property type="entry name" value="CRISP_2"/>
    <property type="match status" value="1"/>
</dbReference>
<evidence type="ECO:0000256" key="3">
    <source>
        <dbReference type="ARBA" id="ARBA00022821"/>
    </source>
</evidence>
<dbReference type="InterPro" id="IPR035940">
    <property type="entry name" value="CAP_sf"/>
</dbReference>
<dbReference type="AlphaFoldDB" id="G7IFC9"/>
<dbReference type="OrthoDB" id="337038at2759"/>
<sequence>TIKKITMNMILAIFFICSTLSCMNISLAQNSPQDFLEVHNQARDEVGVGPLYWEQTLEAYAQNYANKRIKNCELEHSMGPYGENLAEGYGEVNGTDSVKFWLSEKPNYDYNSNSCVNDECGHYTQIIWRDSVHLGCAKSKCKNGWVFVICSYSPPGNVEGERPY</sequence>
<reference evidence="8" key="3">
    <citation type="submission" date="2015-04" db="UniProtKB">
        <authorList>
            <consortium name="EnsemblPlants"/>
        </authorList>
    </citation>
    <scope>IDENTIFICATION</scope>
    <source>
        <strain evidence="8">cv. Jemalong A17</strain>
    </source>
</reference>
<feature type="chain" id="PRO_5014572165" evidence="5">
    <location>
        <begin position="29"/>
        <end position="164"/>
    </location>
</feature>
<evidence type="ECO:0000256" key="2">
    <source>
        <dbReference type="ARBA" id="ARBA00022729"/>
    </source>
</evidence>
<dbReference type="SMART" id="SM00198">
    <property type="entry name" value="SCP"/>
    <property type="match status" value="1"/>
</dbReference>
<accession>G7IFC9</accession>
<dbReference type="GO" id="GO:0005615">
    <property type="term" value="C:extracellular space"/>
    <property type="evidence" value="ECO:0000318"/>
    <property type="project" value="GO_Central"/>
</dbReference>
<dbReference type="InterPro" id="IPR014044">
    <property type="entry name" value="CAP_dom"/>
</dbReference>
<evidence type="ECO:0000259" key="6">
    <source>
        <dbReference type="SMART" id="SM00198"/>
    </source>
</evidence>
<reference evidence="7 9" key="1">
    <citation type="journal article" date="2011" name="Nature">
        <title>The Medicago genome provides insight into the evolution of rhizobial symbioses.</title>
        <authorList>
            <person name="Young N.D."/>
            <person name="Debelle F."/>
            <person name="Oldroyd G.E."/>
            <person name="Geurts R."/>
            <person name="Cannon S.B."/>
            <person name="Udvardi M.K."/>
            <person name="Benedito V.A."/>
            <person name="Mayer K.F."/>
            <person name="Gouzy J."/>
            <person name="Schoof H."/>
            <person name="Van de Peer Y."/>
            <person name="Proost S."/>
            <person name="Cook D.R."/>
            <person name="Meyers B.C."/>
            <person name="Spannagl M."/>
            <person name="Cheung F."/>
            <person name="De Mita S."/>
            <person name="Krishnakumar V."/>
            <person name="Gundlach H."/>
            <person name="Zhou S."/>
            <person name="Mudge J."/>
            <person name="Bharti A.K."/>
            <person name="Murray J.D."/>
            <person name="Naoumkina M.A."/>
            <person name="Rosen B."/>
            <person name="Silverstein K.A."/>
            <person name="Tang H."/>
            <person name="Rombauts S."/>
            <person name="Zhao P.X."/>
            <person name="Zhou P."/>
            <person name="Barbe V."/>
            <person name="Bardou P."/>
            <person name="Bechner M."/>
            <person name="Bellec A."/>
            <person name="Berger A."/>
            <person name="Berges H."/>
            <person name="Bidwell S."/>
            <person name="Bisseling T."/>
            <person name="Choisne N."/>
            <person name="Couloux A."/>
            <person name="Denny R."/>
            <person name="Deshpande S."/>
            <person name="Dai X."/>
            <person name="Doyle J.J."/>
            <person name="Dudez A.M."/>
            <person name="Farmer A.D."/>
            <person name="Fouteau S."/>
            <person name="Franken C."/>
            <person name="Gibelin C."/>
            <person name="Gish J."/>
            <person name="Goldstein S."/>
            <person name="Gonzalez A.J."/>
            <person name="Green P.J."/>
            <person name="Hallab A."/>
            <person name="Hartog M."/>
            <person name="Hua A."/>
            <person name="Humphray S.J."/>
            <person name="Jeong D.H."/>
            <person name="Jing Y."/>
            <person name="Jocker A."/>
            <person name="Kenton S.M."/>
            <person name="Kim D.J."/>
            <person name="Klee K."/>
            <person name="Lai H."/>
            <person name="Lang C."/>
            <person name="Lin S."/>
            <person name="Macmil S.L."/>
            <person name="Magdelenat G."/>
            <person name="Matthews L."/>
            <person name="McCorrison J."/>
            <person name="Monaghan E.L."/>
            <person name="Mun J.H."/>
            <person name="Najar F.Z."/>
            <person name="Nicholson C."/>
            <person name="Noirot C."/>
            <person name="O'Bleness M."/>
            <person name="Paule C.R."/>
            <person name="Poulain J."/>
            <person name="Prion F."/>
            <person name="Qin B."/>
            <person name="Qu C."/>
            <person name="Retzel E.F."/>
            <person name="Riddle C."/>
            <person name="Sallet E."/>
            <person name="Samain S."/>
            <person name="Samson N."/>
            <person name="Sanders I."/>
            <person name="Saurat O."/>
            <person name="Scarpelli C."/>
            <person name="Schiex T."/>
            <person name="Segurens B."/>
            <person name="Severin A.J."/>
            <person name="Sherrier D.J."/>
            <person name="Shi R."/>
            <person name="Sims S."/>
            <person name="Singer S.R."/>
            <person name="Sinharoy S."/>
            <person name="Sterck L."/>
            <person name="Viollet A."/>
            <person name="Wang B.B."/>
            <person name="Wang K."/>
            <person name="Wang M."/>
            <person name="Wang X."/>
            <person name="Warfsmann J."/>
            <person name="Weissenbach J."/>
            <person name="White D.D."/>
            <person name="White J.D."/>
            <person name="Wiley G.B."/>
            <person name="Wincker P."/>
            <person name="Xing Y."/>
            <person name="Yang L."/>
            <person name="Yao Z."/>
            <person name="Ying F."/>
            <person name="Zhai J."/>
            <person name="Zhou L."/>
            <person name="Zuber A."/>
            <person name="Denarie J."/>
            <person name="Dixon R.A."/>
            <person name="May G.D."/>
            <person name="Schwartz D.C."/>
            <person name="Rogers J."/>
            <person name="Quetier F."/>
            <person name="Town C.D."/>
            <person name="Roe B.A."/>
        </authorList>
    </citation>
    <scope>NUCLEOTIDE SEQUENCE [LARGE SCALE GENOMIC DNA]</scope>
    <source>
        <strain evidence="7">A17</strain>
        <strain evidence="8 9">cv. Jemalong A17</strain>
    </source>
</reference>
<dbReference type="PRINTS" id="PR00837">
    <property type="entry name" value="V5TPXLIKE"/>
</dbReference>
<dbReference type="HOGENOM" id="CLU_035730_8_1_1"/>
<dbReference type="EnsemblPlants" id="AES63607">
    <property type="protein sequence ID" value="AES63607"/>
    <property type="gene ID" value="MTR_2g010580"/>
</dbReference>
<feature type="domain" description="SCP" evidence="6">
    <location>
        <begin position="30"/>
        <end position="160"/>
    </location>
</feature>
<dbReference type="PaxDb" id="3880-AES63607"/>